<keyword evidence="6" id="KW-0238">DNA-binding</keyword>
<dbReference type="PROSITE" id="PS50157">
    <property type="entry name" value="ZINC_FINGER_C2H2_2"/>
    <property type="match status" value="8"/>
</dbReference>
<evidence type="ECO:0000256" key="10">
    <source>
        <dbReference type="SAM" id="MobiDB-lite"/>
    </source>
</evidence>
<dbReference type="EMBL" id="JBEDNZ010000030">
    <property type="protein sequence ID" value="KAL0809061.1"/>
    <property type="molecule type" value="Genomic_DNA"/>
</dbReference>
<comment type="caution">
    <text evidence="13">The sequence shown here is derived from an EMBL/GenBank/DDBJ whole genome shotgun (WGS) entry which is preliminary data.</text>
</comment>
<dbReference type="Pfam" id="PF00096">
    <property type="entry name" value="zf-C2H2"/>
    <property type="match status" value="6"/>
</dbReference>
<evidence type="ECO:0000313" key="13">
    <source>
        <dbReference type="EMBL" id="KAL0809061.1"/>
    </source>
</evidence>
<feature type="domain" description="C2H2-type" evidence="11">
    <location>
        <begin position="511"/>
        <end position="538"/>
    </location>
</feature>
<feature type="binding site" evidence="9">
    <location>
        <position position="48"/>
    </location>
    <ligand>
        <name>Zn(2+)</name>
        <dbReference type="ChEBI" id="CHEBI:29105"/>
    </ligand>
</feature>
<evidence type="ECO:0000313" key="14">
    <source>
        <dbReference type="Proteomes" id="UP001549921"/>
    </source>
</evidence>
<dbReference type="PANTHER" id="PTHR16515">
    <property type="entry name" value="PR DOMAIN ZINC FINGER PROTEIN"/>
    <property type="match status" value="1"/>
</dbReference>
<evidence type="ECO:0000256" key="9">
    <source>
        <dbReference type="PROSITE-ProRule" id="PRU01263"/>
    </source>
</evidence>
<dbReference type="SUPFAM" id="SSF57667">
    <property type="entry name" value="beta-beta-alpha zinc fingers"/>
    <property type="match status" value="5"/>
</dbReference>
<evidence type="ECO:0000259" key="12">
    <source>
        <dbReference type="PROSITE" id="PS51915"/>
    </source>
</evidence>
<evidence type="ECO:0000256" key="5">
    <source>
        <dbReference type="ARBA" id="ARBA00022833"/>
    </source>
</evidence>
<dbReference type="InterPro" id="IPR013087">
    <property type="entry name" value="Znf_C2H2_type"/>
</dbReference>
<reference evidence="13 14" key="1">
    <citation type="submission" date="2024-06" db="EMBL/GenBank/DDBJ databases">
        <title>A chromosome-level genome assembly of beet webworm, Loxostege sticticalis.</title>
        <authorList>
            <person name="Zhang Y."/>
        </authorList>
    </citation>
    <scope>NUCLEOTIDE SEQUENCE [LARGE SCALE GENOMIC DNA]</scope>
    <source>
        <strain evidence="13">AQ028</strain>
        <tissue evidence="13">Male pupae</tissue>
    </source>
</reference>
<feature type="binding site" evidence="9">
    <location>
        <position position="10"/>
    </location>
    <ligand>
        <name>Zn(2+)</name>
        <dbReference type="ChEBI" id="CHEBI:29105"/>
    </ligand>
</feature>
<dbReference type="Proteomes" id="UP001549921">
    <property type="component" value="Unassembled WGS sequence"/>
</dbReference>
<dbReference type="InterPro" id="IPR036236">
    <property type="entry name" value="Znf_C2H2_sf"/>
</dbReference>
<dbReference type="SMART" id="SM00355">
    <property type="entry name" value="ZnF_C2H2"/>
    <property type="match status" value="12"/>
</dbReference>
<feature type="domain" description="C2H2-type" evidence="11">
    <location>
        <begin position="341"/>
        <end position="369"/>
    </location>
</feature>
<keyword evidence="7" id="KW-0539">Nucleus</keyword>
<dbReference type="GO" id="GO:0006355">
    <property type="term" value="P:regulation of DNA-templated transcription"/>
    <property type="evidence" value="ECO:0007669"/>
    <property type="project" value="UniProtKB-ARBA"/>
</dbReference>
<dbReference type="GO" id="GO:0005634">
    <property type="term" value="C:nucleus"/>
    <property type="evidence" value="ECO:0007669"/>
    <property type="project" value="UniProtKB-SubCell"/>
</dbReference>
<evidence type="ECO:0000256" key="1">
    <source>
        <dbReference type="ARBA" id="ARBA00004123"/>
    </source>
</evidence>
<dbReference type="SMART" id="SM00868">
    <property type="entry name" value="zf-AD"/>
    <property type="match status" value="1"/>
</dbReference>
<feature type="domain" description="C2H2-type" evidence="11">
    <location>
        <begin position="260"/>
        <end position="288"/>
    </location>
</feature>
<feature type="domain" description="ZAD" evidence="12">
    <location>
        <begin position="5"/>
        <end position="75"/>
    </location>
</feature>
<keyword evidence="5 9" id="KW-0862">Zinc</keyword>
<evidence type="ECO:0000256" key="8">
    <source>
        <dbReference type="PROSITE-ProRule" id="PRU00042"/>
    </source>
</evidence>
<dbReference type="FunFam" id="3.30.160.60:FF:002343">
    <property type="entry name" value="Zinc finger protein 33A"/>
    <property type="match status" value="2"/>
</dbReference>
<evidence type="ECO:0000256" key="6">
    <source>
        <dbReference type="ARBA" id="ARBA00023125"/>
    </source>
</evidence>
<keyword evidence="3" id="KW-0677">Repeat</keyword>
<dbReference type="PROSITE" id="PS00028">
    <property type="entry name" value="ZINC_FINGER_C2H2_1"/>
    <property type="match status" value="9"/>
</dbReference>
<feature type="domain" description="C2H2-type" evidence="11">
    <location>
        <begin position="451"/>
        <end position="479"/>
    </location>
</feature>
<keyword evidence="2 9" id="KW-0479">Metal-binding</keyword>
<evidence type="ECO:0000256" key="2">
    <source>
        <dbReference type="ARBA" id="ARBA00022723"/>
    </source>
</evidence>
<keyword evidence="4 8" id="KW-0863">Zinc-finger</keyword>
<comment type="subcellular location">
    <subcellularLocation>
        <location evidence="1">Nucleus</location>
    </subcellularLocation>
</comment>
<name>A0ABD0S5U1_LOXSC</name>
<dbReference type="PROSITE" id="PS51915">
    <property type="entry name" value="ZAD"/>
    <property type="match status" value="1"/>
</dbReference>
<feature type="domain" description="C2H2-type" evidence="11">
    <location>
        <begin position="539"/>
        <end position="566"/>
    </location>
</feature>
<evidence type="ECO:0000256" key="3">
    <source>
        <dbReference type="ARBA" id="ARBA00022737"/>
    </source>
</evidence>
<protein>
    <submittedName>
        <fullName evidence="13">Uncharacterized protein</fullName>
    </submittedName>
</protein>
<evidence type="ECO:0000256" key="7">
    <source>
        <dbReference type="ARBA" id="ARBA00023242"/>
    </source>
</evidence>
<feature type="domain" description="C2H2-type" evidence="11">
    <location>
        <begin position="314"/>
        <end position="342"/>
    </location>
</feature>
<dbReference type="InterPro" id="IPR012934">
    <property type="entry name" value="Znf_AD"/>
</dbReference>
<dbReference type="AlphaFoldDB" id="A0ABD0S5U1"/>
<feature type="binding site" evidence="9">
    <location>
        <position position="51"/>
    </location>
    <ligand>
        <name>Zn(2+)</name>
        <dbReference type="ChEBI" id="CHEBI:29105"/>
    </ligand>
</feature>
<organism evidence="13 14">
    <name type="scientific">Loxostege sticticalis</name>
    <name type="common">Beet webworm moth</name>
    <dbReference type="NCBI Taxonomy" id="481309"/>
    <lineage>
        <taxon>Eukaryota</taxon>
        <taxon>Metazoa</taxon>
        <taxon>Ecdysozoa</taxon>
        <taxon>Arthropoda</taxon>
        <taxon>Hexapoda</taxon>
        <taxon>Insecta</taxon>
        <taxon>Pterygota</taxon>
        <taxon>Neoptera</taxon>
        <taxon>Endopterygota</taxon>
        <taxon>Lepidoptera</taxon>
        <taxon>Glossata</taxon>
        <taxon>Ditrysia</taxon>
        <taxon>Pyraloidea</taxon>
        <taxon>Crambidae</taxon>
        <taxon>Pyraustinae</taxon>
        <taxon>Loxostege</taxon>
    </lineage>
</organism>
<gene>
    <name evidence="13" type="ORF">ABMA28_012698</name>
</gene>
<feature type="binding site" evidence="9">
    <location>
        <position position="7"/>
    </location>
    <ligand>
        <name>Zn(2+)</name>
        <dbReference type="ChEBI" id="CHEBI:29105"/>
    </ligand>
</feature>
<sequence>MGTINVCRICLGLESRMFSLTTKPLKDFYEKITEKPFNFQDDRPSVVCHICYHLLKKCYRFTQSAIKADEVLQQLFSSGNEITEKSIAVIDKTFLFTSFNKSRTECIVAIDTNEIAEDIEVPIVKDERLDIKRETVLDTGDTDDEKEGIEPLQSEDPRHSSDSEDDVPLKSISLKKTERRVEKRRSKKIGLIKKIKNVIKADAREITLTKEEQMQQMLERAKSLNYLHSPHKCSLCYKGFVDLKAFENHKEKHDERSGPFECEICRMRYRTVRHLRTHAHTCHARQYACNKCAHRSHTANQAREHEKWHNGYTYECQLCSQKFRKPTSYLTHMRKRHPTEHVCNICGHSFVGSHGLRMHKSKAHAREHEKQEIQESDQKFCAECNIQFISLDAWKRHILSSVVHALGNESNTTCLACGMQVAGTSLRAHLLQHERADAAPRVHREKTAARLPCEQCGTNFVNRSKLQAHIKRIHLGLKYNKNIVCEVCGKKCTSNASLKYHQRTHTGERPFSCTLCAKRFADKNQLRIHVRTHTGERPYCCAVCGKRFSQKPALNRHYRVHTGAKPYDCQFCSKTFSQSNSLKLHVNTVHLKLPHAKKKAIASEQGAQQDS</sequence>
<evidence type="ECO:0000259" key="11">
    <source>
        <dbReference type="PROSITE" id="PS50157"/>
    </source>
</evidence>
<dbReference type="InterPro" id="IPR050331">
    <property type="entry name" value="Zinc_finger"/>
</dbReference>
<proteinExistence type="predicted"/>
<feature type="region of interest" description="Disordered" evidence="10">
    <location>
        <begin position="135"/>
        <end position="179"/>
    </location>
</feature>
<feature type="domain" description="C2H2-type" evidence="11">
    <location>
        <begin position="483"/>
        <end position="510"/>
    </location>
</feature>
<dbReference type="Pfam" id="PF07776">
    <property type="entry name" value="zf-AD"/>
    <property type="match status" value="1"/>
</dbReference>
<dbReference type="Gene3D" id="3.30.160.60">
    <property type="entry name" value="Classic Zinc Finger"/>
    <property type="match status" value="7"/>
</dbReference>
<dbReference type="FunFam" id="3.30.160.60:FF:000478">
    <property type="entry name" value="Zinc finger protein 133"/>
    <property type="match status" value="1"/>
</dbReference>
<dbReference type="GO" id="GO:0003677">
    <property type="term" value="F:DNA binding"/>
    <property type="evidence" value="ECO:0007669"/>
    <property type="project" value="UniProtKB-KW"/>
</dbReference>
<evidence type="ECO:0000256" key="4">
    <source>
        <dbReference type="ARBA" id="ARBA00022771"/>
    </source>
</evidence>
<dbReference type="PANTHER" id="PTHR16515:SF49">
    <property type="entry name" value="GASTRULA ZINC FINGER PROTEIN XLCGF49.1-LIKE-RELATED"/>
    <property type="match status" value="1"/>
</dbReference>
<accession>A0ABD0S5U1</accession>
<dbReference type="SUPFAM" id="SSF57716">
    <property type="entry name" value="Glucocorticoid receptor-like (DNA-binding domain)"/>
    <property type="match status" value="1"/>
</dbReference>
<dbReference type="GO" id="GO:0008270">
    <property type="term" value="F:zinc ion binding"/>
    <property type="evidence" value="ECO:0007669"/>
    <property type="project" value="UniProtKB-UniRule"/>
</dbReference>
<feature type="domain" description="C2H2-type" evidence="11">
    <location>
        <begin position="567"/>
        <end position="590"/>
    </location>
</feature>
<dbReference type="FunFam" id="3.30.160.60:FF:000065">
    <property type="entry name" value="B-cell CLL/lymphoma 6, member B"/>
    <property type="match status" value="1"/>
</dbReference>